<keyword evidence="2" id="KW-1185">Reference proteome</keyword>
<accession>A0A7J6UY85</accession>
<proteinExistence type="predicted"/>
<sequence length="73" mass="8353">MMIYGTLVMKADCKMCKEKLAFGGTNGTRHLRRHMERCMNKNSSNVSQPIVGRTPNGRVYYFTLANQLLVEKL</sequence>
<dbReference type="AlphaFoldDB" id="A0A7J6UY85"/>
<reference evidence="1 2" key="1">
    <citation type="submission" date="2020-06" db="EMBL/GenBank/DDBJ databases">
        <title>Transcriptomic and genomic resources for Thalictrum thalictroides and T. hernandezii: Facilitating candidate gene discovery in an emerging model plant lineage.</title>
        <authorList>
            <person name="Arias T."/>
            <person name="Riano-Pachon D.M."/>
            <person name="Di Stilio V.S."/>
        </authorList>
    </citation>
    <scope>NUCLEOTIDE SEQUENCE [LARGE SCALE GENOMIC DNA]</scope>
    <source>
        <strain evidence="2">cv. WT478/WT964</strain>
        <tissue evidence="1">Leaves</tissue>
    </source>
</reference>
<organism evidence="1 2">
    <name type="scientific">Thalictrum thalictroides</name>
    <name type="common">Rue-anemone</name>
    <name type="synonym">Anemone thalictroides</name>
    <dbReference type="NCBI Taxonomy" id="46969"/>
    <lineage>
        <taxon>Eukaryota</taxon>
        <taxon>Viridiplantae</taxon>
        <taxon>Streptophyta</taxon>
        <taxon>Embryophyta</taxon>
        <taxon>Tracheophyta</taxon>
        <taxon>Spermatophyta</taxon>
        <taxon>Magnoliopsida</taxon>
        <taxon>Ranunculales</taxon>
        <taxon>Ranunculaceae</taxon>
        <taxon>Thalictroideae</taxon>
        <taxon>Thalictrum</taxon>
    </lineage>
</organism>
<protein>
    <recommendedName>
        <fullName evidence="3">BED-type domain-containing protein</fullName>
    </recommendedName>
</protein>
<dbReference type="OrthoDB" id="1900170at2759"/>
<dbReference type="EMBL" id="JABWDY010041752">
    <property type="protein sequence ID" value="KAF5177155.1"/>
    <property type="molecule type" value="Genomic_DNA"/>
</dbReference>
<evidence type="ECO:0008006" key="3">
    <source>
        <dbReference type="Google" id="ProtNLM"/>
    </source>
</evidence>
<dbReference type="Proteomes" id="UP000554482">
    <property type="component" value="Unassembled WGS sequence"/>
</dbReference>
<comment type="caution">
    <text evidence="1">The sequence shown here is derived from an EMBL/GenBank/DDBJ whole genome shotgun (WGS) entry which is preliminary data.</text>
</comment>
<gene>
    <name evidence="1" type="ORF">FRX31_033257</name>
</gene>
<evidence type="ECO:0000313" key="1">
    <source>
        <dbReference type="EMBL" id="KAF5177155.1"/>
    </source>
</evidence>
<name>A0A7J6UY85_THATH</name>
<evidence type="ECO:0000313" key="2">
    <source>
        <dbReference type="Proteomes" id="UP000554482"/>
    </source>
</evidence>